<comment type="caution">
    <text evidence="1">The sequence shown here is derived from an EMBL/GenBank/DDBJ whole genome shotgun (WGS) entry which is preliminary data.</text>
</comment>
<gene>
    <name evidence="1" type="ORF">F2Q69_00045922</name>
</gene>
<organism evidence="1 2">
    <name type="scientific">Brassica cretica</name>
    <name type="common">Mustard</name>
    <dbReference type="NCBI Taxonomy" id="69181"/>
    <lineage>
        <taxon>Eukaryota</taxon>
        <taxon>Viridiplantae</taxon>
        <taxon>Streptophyta</taxon>
        <taxon>Embryophyta</taxon>
        <taxon>Tracheophyta</taxon>
        <taxon>Spermatophyta</taxon>
        <taxon>Magnoliopsida</taxon>
        <taxon>eudicotyledons</taxon>
        <taxon>Gunneridae</taxon>
        <taxon>Pentapetalae</taxon>
        <taxon>rosids</taxon>
        <taxon>malvids</taxon>
        <taxon>Brassicales</taxon>
        <taxon>Brassicaceae</taxon>
        <taxon>Brassiceae</taxon>
        <taxon>Brassica</taxon>
    </lineage>
</organism>
<dbReference type="Proteomes" id="UP000712600">
    <property type="component" value="Unassembled WGS sequence"/>
</dbReference>
<reference evidence="1" key="1">
    <citation type="submission" date="2019-12" db="EMBL/GenBank/DDBJ databases">
        <title>Genome sequencing and annotation of Brassica cretica.</title>
        <authorList>
            <person name="Studholme D.J."/>
            <person name="Sarris P."/>
        </authorList>
    </citation>
    <scope>NUCLEOTIDE SEQUENCE</scope>
    <source>
        <strain evidence="1">PFS-109/04</strain>
        <tissue evidence="1">Leaf</tissue>
    </source>
</reference>
<evidence type="ECO:0000313" key="2">
    <source>
        <dbReference type="Proteomes" id="UP000712600"/>
    </source>
</evidence>
<dbReference type="AlphaFoldDB" id="A0A8S9PRX6"/>
<proteinExistence type="predicted"/>
<protein>
    <submittedName>
        <fullName evidence="1">Uncharacterized protein</fullName>
    </submittedName>
</protein>
<dbReference type="EMBL" id="QGKX02001347">
    <property type="protein sequence ID" value="KAF3523609.1"/>
    <property type="molecule type" value="Genomic_DNA"/>
</dbReference>
<name>A0A8S9PRX6_BRACR</name>
<sequence>MNFTNRRFSNPSICEYPSLEVVPSPKKKLYDPNQSMEFNMDLLSVQKTKNEEKSLRKYGVMVHFPKPVKPVLQLPNLESRRFNLSQTKQWRPGEVYNHLRSISNDPGEVEDFLPCTKAHMIRRIYLWPHLPYLESQAFKLQQLYSFQFMDEINTYQAPRKIGLKGTASRPSSPSFHPVFFLTDKIDPSPIHLIDPASQPATFEANQLHQSANQRTIKDTCSVTMVYLTNQEEVCHETNFHELYTQNGVKNTWNHLQSYWYQENMNFTNRRFSNPSICEYPSLEVVPSPKKKRSDQNQSMEFNMDLLSLQKTKNEEKSLRKYGVMAHFPKPVKPVLQLPNLESRRFNLSQTKQWRPGEVYNHLRNISSDPGGV</sequence>
<evidence type="ECO:0000313" key="1">
    <source>
        <dbReference type="EMBL" id="KAF3523609.1"/>
    </source>
</evidence>
<accession>A0A8S9PRX6</accession>